<organism evidence="1 2">
    <name type="scientific">Lacisediminihabitans changchengi</name>
    <dbReference type="NCBI Taxonomy" id="2787634"/>
    <lineage>
        <taxon>Bacteria</taxon>
        <taxon>Bacillati</taxon>
        <taxon>Actinomycetota</taxon>
        <taxon>Actinomycetes</taxon>
        <taxon>Micrococcales</taxon>
        <taxon>Microbacteriaceae</taxon>
        <taxon>Lacisediminihabitans</taxon>
    </lineage>
</organism>
<gene>
    <name evidence="1" type="ORF">IV501_07755</name>
</gene>
<dbReference type="Pfam" id="PF06089">
    <property type="entry name" value="Asparaginase_II"/>
    <property type="match status" value="1"/>
</dbReference>
<accession>A0A934W3R9</accession>
<dbReference type="RefSeq" id="WP_200555884.1">
    <property type="nucleotide sequence ID" value="NZ_JAEPES010000002.1"/>
</dbReference>
<protein>
    <submittedName>
        <fullName evidence="1">Asparaginase</fullName>
    </submittedName>
</protein>
<dbReference type="AlphaFoldDB" id="A0A934W3R9"/>
<dbReference type="PANTHER" id="PTHR42110:SF1">
    <property type="entry name" value="L-ASPARAGINASE, PUTATIVE (AFU_ORTHOLOGUE AFUA_3G11890)-RELATED"/>
    <property type="match status" value="1"/>
</dbReference>
<reference evidence="1" key="1">
    <citation type="submission" date="2021-01" db="EMBL/GenBank/DDBJ databases">
        <title>Lacisediminihabitans sp. nov. strain G11-30, isolated from Antarctic Soil.</title>
        <authorList>
            <person name="Li J."/>
        </authorList>
    </citation>
    <scope>NUCLEOTIDE SEQUENCE</scope>
    <source>
        <strain evidence="1">G11-30</strain>
    </source>
</reference>
<dbReference type="PANTHER" id="PTHR42110">
    <property type="entry name" value="L-ASPARAGINASE, PUTATIVE (AFU_ORTHOLOGUE AFUA_3G11890)-RELATED"/>
    <property type="match status" value="1"/>
</dbReference>
<name>A0A934W3R9_9MICO</name>
<dbReference type="EMBL" id="JAEPES010000002">
    <property type="protein sequence ID" value="MBK4347524.1"/>
    <property type="molecule type" value="Genomic_DNA"/>
</dbReference>
<sequence length="318" mass="32978">MTHPLDASGIVELAVLSRSGLDESRHLGAAAVVAPDGSLLAAHGDVDALVYGRSSLKFFQAITVLRSGVSLEGAQLVLASASHAGTPAHVAVVRQLLDRAGLAEDDLQCPIDWPTDSASRSAAQHPSRVYMNCSGKHAAFLLACVDNGWSTHDYLDQEHPLQQRIRATVEEFTAESVGHVGIDGCGAPVFAVTLRGLATAVGRVSRDPDGARLAAAILAEPWALDGHGRQNTVVMEQLGLLAKGGAEGVIVMATPEGTAVALKMIDGSPRATTLVALQLLASVGAISQAEADRVADLTTERVLGGGARVGDIRATFPR</sequence>
<comment type="caution">
    <text evidence="1">The sequence shown here is derived from an EMBL/GenBank/DDBJ whole genome shotgun (WGS) entry which is preliminary data.</text>
</comment>
<keyword evidence="2" id="KW-1185">Reference proteome</keyword>
<dbReference type="Proteomes" id="UP000636458">
    <property type="component" value="Unassembled WGS sequence"/>
</dbReference>
<evidence type="ECO:0000313" key="1">
    <source>
        <dbReference type="EMBL" id="MBK4347524.1"/>
    </source>
</evidence>
<dbReference type="InterPro" id="IPR010349">
    <property type="entry name" value="Asparaginase_II"/>
</dbReference>
<evidence type="ECO:0000313" key="2">
    <source>
        <dbReference type="Proteomes" id="UP000636458"/>
    </source>
</evidence>
<proteinExistence type="predicted"/>